<name>A0AAD9KNQ6_RIDPI</name>
<sequence length="91" mass="10497">MVPLRREARMLLRPLVDTRTCDNACLNGGICEYEANDNVHYCLSVHSLLRHVREGQPRAVDDKSSSKSWQLYDNQEGHGKCYARPHYHVNT</sequence>
<organism evidence="1 2">
    <name type="scientific">Ridgeia piscesae</name>
    <name type="common">Tubeworm</name>
    <dbReference type="NCBI Taxonomy" id="27915"/>
    <lineage>
        <taxon>Eukaryota</taxon>
        <taxon>Metazoa</taxon>
        <taxon>Spiralia</taxon>
        <taxon>Lophotrochozoa</taxon>
        <taxon>Annelida</taxon>
        <taxon>Polychaeta</taxon>
        <taxon>Sedentaria</taxon>
        <taxon>Canalipalpata</taxon>
        <taxon>Sabellida</taxon>
        <taxon>Siboglinidae</taxon>
        <taxon>Ridgeia</taxon>
    </lineage>
</organism>
<accession>A0AAD9KNQ6</accession>
<gene>
    <name evidence="1" type="ORF">NP493_848g03116</name>
</gene>
<reference evidence="1" key="1">
    <citation type="journal article" date="2023" name="Mol. Biol. Evol.">
        <title>Third-Generation Sequencing Reveals the Adaptive Role of the Epigenome in Three Deep-Sea Polychaetes.</title>
        <authorList>
            <person name="Perez M."/>
            <person name="Aroh O."/>
            <person name="Sun Y."/>
            <person name="Lan Y."/>
            <person name="Juniper S.K."/>
            <person name="Young C.R."/>
            <person name="Angers B."/>
            <person name="Qian P.Y."/>
        </authorList>
    </citation>
    <scope>NUCLEOTIDE SEQUENCE</scope>
    <source>
        <strain evidence="1">R07B-5</strain>
    </source>
</reference>
<comment type="caution">
    <text evidence="1">The sequence shown here is derived from an EMBL/GenBank/DDBJ whole genome shotgun (WGS) entry which is preliminary data.</text>
</comment>
<dbReference type="AlphaFoldDB" id="A0AAD9KNQ6"/>
<dbReference type="Proteomes" id="UP001209878">
    <property type="component" value="Unassembled WGS sequence"/>
</dbReference>
<proteinExistence type="predicted"/>
<keyword evidence="2" id="KW-1185">Reference proteome</keyword>
<dbReference type="EMBL" id="JAODUO010000848">
    <property type="protein sequence ID" value="KAK2173818.1"/>
    <property type="molecule type" value="Genomic_DNA"/>
</dbReference>
<protein>
    <submittedName>
        <fullName evidence="1">Uncharacterized protein</fullName>
    </submittedName>
</protein>
<evidence type="ECO:0000313" key="2">
    <source>
        <dbReference type="Proteomes" id="UP001209878"/>
    </source>
</evidence>
<evidence type="ECO:0000313" key="1">
    <source>
        <dbReference type="EMBL" id="KAK2173818.1"/>
    </source>
</evidence>